<protein>
    <recommendedName>
        <fullName evidence="3">GH18 domain-containing protein</fullName>
    </recommendedName>
</protein>
<dbReference type="Proteomes" id="UP000594430">
    <property type="component" value="Chromosome"/>
</dbReference>
<dbReference type="RefSeq" id="WP_196109981.1">
    <property type="nucleotide sequence ID" value="NZ_CP064946.1"/>
</dbReference>
<dbReference type="InterPro" id="IPR013785">
    <property type="entry name" value="Aldolase_TIM"/>
</dbReference>
<name>A0A7S9Q682_9PSED</name>
<reference evidence="1 2" key="1">
    <citation type="submission" date="2020-11" db="EMBL/GenBank/DDBJ databases">
        <title>Pseudomonas fulva producing VIM-24.</title>
        <authorList>
            <person name="Liu S."/>
        </authorList>
    </citation>
    <scope>NUCLEOTIDE SEQUENCE [LARGE SCALE GENOMIC DNA]</scope>
    <source>
        <strain evidence="1 2">ZDHY414</strain>
    </source>
</reference>
<sequence length="293" mass="32855">MGIGKLFINVTLAASTVIAGPASAFEVYGFIPYQSRFENDTIVKGAPDQTWFMRLGIKPIHVVYDNKILVFPRSKNSKNNGRLSGEKVRDVAKSSRDMQVDLVSLDMESWDRFDFDTPDKLIEAITLYRSAHPEAVVGVYATVPQNTYAWSEAKVKQYDEINARYSKVADAVDYFSPSLYNYNGADFSQWLEGAKYNIDAARRYSRSKKIYPYITPEVRVGRATRWLSYDEMAERLQALRELGADGCIVWASSRSRDSSGEAPVLDPAKGWLKAVSDAAMTRDGKSDSAPVDH</sequence>
<evidence type="ECO:0000313" key="1">
    <source>
        <dbReference type="EMBL" id="QPH47408.1"/>
    </source>
</evidence>
<accession>A0A7S9Q682</accession>
<evidence type="ECO:0000313" key="2">
    <source>
        <dbReference type="Proteomes" id="UP000594430"/>
    </source>
</evidence>
<dbReference type="Gene3D" id="3.20.20.70">
    <property type="entry name" value="Aldolase class I"/>
    <property type="match status" value="1"/>
</dbReference>
<dbReference type="AlphaFoldDB" id="A0A7S9Q682"/>
<evidence type="ECO:0008006" key="3">
    <source>
        <dbReference type="Google" id="ProtNLM"/>
    </source>
</evidence>
<organism evidence="1 2">
    <name type="scientific">Pseudomonas fulva</name>
    <dbReference type="NCBI Taxonomy" id="47880"/>
    <lineage>
        <taxon>Bacteria</taxon>
        <taxon>Pseudomonadati</taxon>
        <taxon>Pseudomonadota</taxon>
        <taxon>Gammaproteobacteria</taxon>
        <taxon>Pseudomonadales</taxon>
        <taxon>Pseudomonadaceae</taxon>
        <taxon>Pseudomonas</taxon>
    </lineage>
</organism>
<gene>
    <name evidence="1" type="ORF">IZU98_13370</name>
</gene>
<dbReference type="EMBL" id="CP064946">
    <property type="protein sequence ID" value="QPH47408.1"/>
    <property type="molecule type" value="Genomic_DNA"/>
</dbReference>
<proteinExistence type="predicted"/>